<protein>
    <submittedName>
        <fullName evidence="2">Uncharacterized protein</fullName>
    </submittedName>
</protein>
<sequence length="213" mass="24188">MKRILFTLLMSGILLACQPEATTPDTLPMKVAKAYGFDQMDQVNTLAFTWNVQRDSVNVLSRSYIWNMKDQTVDYSDADTAYQYSLLSDSLPPADRAFINDKYWAMMPYQLAWDAGYTFEVEEGAASPLKGTTSTKLTIIYNSEDGYTPGDAYDLYLDENNKILEWTFRRGNGEQGATWTWENETKVGPLTFAQDHMGANGNRFIWISDLSVN</sequence>
<keyword evidence="3" id="KW-1185">Reference proteome</keyword>
<comment type="caution">
    <text evidence="2">The sequence shown here is derived from an EMBL/GenBank/DDBJ whole genome shotgun (WGS) entry which is preliminary data.</text>
</comment>
<reference evidence="3" key="1">
    <citation type="journal article" date="2019" name="Int. J. Syst. Evol. Microbiol.">
        <title>The Global Catalogue of Microorganisms (GCM) 10K type strain sequencing project: providing services to taxonomists for standard genome sequencing and annotation.</title>
        <authorList>
            <consortium name="The Broad Institute Genomics Platform"/>
            <consortium name="The Broad Institute Genome Sequencing Center for Infectious Disease"/>
            <person name="Wu L."/>
            <person name="Ma J."/>
        </authorList>
    </citation>
    <scope>NUCLEOTIDE SEQUENCE [LARGE SCALE GENOMIC DNA]</scope>
    <source>
        <strain evidence="3">CCUG 60523</strain>
    </source>
</reference>
<evidence type="ECO:0000313" key="2">
    <source>
        <dbReference type="EMBL" id="MFC3879380.1"/>
    </source>
</evidence>
<feature type="signal peptide" evidence="1">
    <location>
        <begin position="1"/>
        <end position="16"/>
    </location>
</feature>
<evidence type="ECO:0000313" key="3">
    <source>
        <dbReference type="Proteomes" id="UP001595805"/>
    </source>
</evidence>
<feature type="chain" id="PRO_5046791512" evidence="1">
    <location>
        <begin position="17"/>
        <end position="213"/>
    </location>
</feature>
<dbReference type="PROSITE" id="PS51257">
    <property type="entry name" value="PROKAR_LIPOPROTEIN"/>
    <property type="match status" value="1"/>
</dbReference>
<gene>
    <name evidence="2" type="ORF">ACFOSV_04310</name>
</gene>
<keyword evidence="1" id="KW-0732">Signal</keyword>
<evidence type="ECO:0000256" key="1">
    <source>
        <dbReference type="SAM" id="SignalP"/>
    </source>
</evidence>
<dbReference type="EMBL" id="JBHRZS010000006">
    <property type="protein sequence ID" value="MFC3879380.1"/>
    <property type="molecule type" value="Genomic_DNA"/>
</dbReference>
<name>A0ABV8ANS1_9BACT</name>
<accession>A0ABV8ANS1</accession>
<dbReference type="Proteomes" id="UP001595805">
    <property type="component" value="Unassembled WGS sequence"/>
</dbReference>
<proteinExistence type="predicted"/>
<dbReference type="RefSeq" id="WP_377903754.1">
    <property type="nucleotide sequence ID" value="NZ_JBHRZS010000006.1"/>
</dbReference>
<organism evidence="2 3">
    <name type="scientific">Algoriphagus namhaensis</name>
    <dbReference type="NCBI Taxonomy" id="915353"/>
    <lineage>
        <taxon>Bacteria</taxon>
        <taxon>Pseudomonadati</taxon>
        <taxon>Bacteroidota</taxon>
        <taxon>Cytophagia</taxon>
        <taxon>Cytophagales</taxon>
        <taxon>Cyclobacteriaceae</taxon>
        <taxon>Algoriphagus</taxon>
    </lineage>
</organism>